<dbReference type="GO" id="GO:0006508">
    <property type="term" value="P:proteolysis"/>
    <property type="evidence" value="ECO:0007669"/>
    <property type="project" value="InterPro"/>
</dbReference>
<evidence type="ECO:0000313" key="2">
    <source>
        <dbReference type="EMBL" id="SEI44873.1"/>
    </source>
</evidence>
<gene>
    <name evidence="2" type="ORF">SAMN04487995_0817</name>
</gene>
<organism evidence="2 3">
    <name type="scientific">Dyadobacter koreensis</name>
    <dbReference type="NCBI Taxonomy" id="408657"/>
    <lineage>
        <taxon>Bacteria</taxon>
        <taxon>Pseudomonadati</taxon>
        <taxon>Bacteroidota</taxon>
        <taxon>Cytophagia</taxon>
        <taxon>Cytophagales</taxon>
        <taxon>Spirosomataceae</taxon>
        <taxon>Dyadobacter</taxon>
    </lineage>
</organism>
<dbReference type="InterPro" id="IPR024079">
    <property type="entry name" value="MetalloPept_cat_dom_sf"/>
</dbReference>
<dbReference type="AlphaFoldDB" id="A0A1H6QMS7"/>
<evidence type="ECO:0000259" key="1">
    <source>
        <dbReference type="PROSITE" id="PS50215"/>
    </source>
</evidence>
<name>A0A1H6QMS7_9BACT</name>
<dbReference type="Gene3D" id="2.60.40.1080">
    <property type="match status" value="1"/>
</dbReference>
<dbReference type="InterPro" id="IPR001590">
    <property type="entry name" value="Peptidase_M12B"/>
</dbReference>
<dbReference type="Gene3D" id="3.40.390.10">
    <property type="entry name" value="Collagenase (Catalytic Domain)"/>
    <property type="match status" value="1"/>
</dbReference>
<dbReference type="Pfam" id="PF13688">
    <property type="entry name" value="Reprolysin_5"/>
    <property type="match status" value="1"/>
</dbReference>
<dbReference type="PANTHER" id="PTHR11905">
    <property type="entry name" value="ADAM A DISINTEGRIN AND METALLOPROTEASE DOMAIN"/>
    <property type="match status" value="1"/>
</dbReference>
<dbReference type="STRING" id="408657.SAMN04487995_0817"/>
<dbReference type="EMBL" id="FNXY01000001">
    <property type="protein sequence ID" value="SEI44873.1"/>
    <property type="molecule type" value="Genomic_DNA"/>
</dbReference>
<dbReference type="OrthoDB" id="9798386at2"/>
<reference evidence="2 3" key="1">
    <citation type="submission" date="2016-10" db="EMBL/GenBank/DDBJ databases">
        <authorList>
            <person name="de Groot N.N."/>
        </authorList>
    </citation>
    <scope>NUCLEOTIDE SEQUENCE [LARGE SCALE GENOMIC DNA]</scope>
    <source>
        <strain evidence="2 3">DSM 19938</strain>
    </source>
</reference>
<evidence type="ECO:0000313" key="3">
    <source>
        <dbReference type="Proteomes" id="UP000199532"/>
    </source>
</evidence>
<dbReference type="Proteomes" id="UP000199532">
    <property type="component" value="Unassembled WGS sequence"/>
</dbReference>
<proteinExistence type="predicted"/>
<protein>
    <submittedName>
        <fullName evidence="2">Metallo-peptidase family M12</fullName>
    </submittedName>
</protein>
<dbReference type="GO" id="GO:0004222">
    <property type="term" value="F:metalloendopeptidase activity"/>
    <property type="evidence" value="ECO:0007669"/>
    <property type="project" value="InterPro"/>
</dbReference>
<keyword evidence="3" id="KW-1185">Reference proteome</keyword>
<dbReference type="SUPFAM" id="SSF55486">
    <property type="entry name" value="Metalloproteases ('zincins'), catalytic domain"/>
    <property type="match status" value="1"/>
</dbReference>
<sequence length="651" mass="71314">MKNFLLVFCFLSQVAHSQIVSQLNAPAKLSKTEIQKLDGLVKVLNVLELESSSVNNYVKRNPLQAKLKLAVTTSLSLDLTLQQTEIRTAGYKSVMSTANGEIVDTTTTVCNTYSGYANNDPSQFVRLYIDNNQIKGIISDGKQGYYAIEPLSDITKTTDADNRYVVFNVSDIQDIDGKCGLEEPISQAVNKAQATARTSATFNGECRILEVATDADFEYFKNNGKNTNARILNDMNIVAGIYMSTFNIRIMVNYQHVYTTSDDPYTSTDPSKLLMEFTNYWNKNRTDVKRDVAHLFTSKFLEGFTLGIAHKGVIGKTPGMAYSLTYGTSNEHLTVAHEIGHNFNASHPTDVKSGCGTTSKTIMCSGLEKALVFSDFSQAEIKDWIAANGKALLTSEYAFEVLGDSTMCAATSTYRMNLMGVPATWSSSNESVLKINEHTGLAKRNGAESGETIITATIDVCGTPLTFSKIVYVGLPSVTTTITEVDTYGIVAVNTTEVLHSTYNWYLDGTMMKSGFESEVKINGGMCGTTHFIQGSVTNACGSTPLSSKLEYSWKCTNTGAIVYPNPATSVISVDFESETAEIELPKEILLFNEKATLVRSISNSGDTAKIIASKRTQFDVATLPRGTYYVYVVPTKDSEKKTEVKRVILK</sequence>
<dbReference type="PANTHER" id="PTHR11905:SF159">
    <property type="entry name" value="ADAM METALLOPROTEASE"/>
    <property type="match status" value="1"/>
</dbReference>
<accession>A0A1H6QMS7</accession>
<feature type="domain" description="Peptidase M12B" evidence="1">
    <location>
        <begin position="207"/>
        <end position="397"/>
    </location>
</feature>
<dbReference type="PROSITE" id="PS50215">
    <property type="entry name" value="ADAM_MEPRO"/>
    <property type="match status" value="1"/>
</dbReference>
<dbReference type="RefSeq" id="WP_090332176.1">
    <property type="nucleotide sequence ID" value="NZ_FNXY01000001.1"/>
</dbReference>